<feature type="transmembrane region" description="Helical" evidence="1">
    <location>
        <begin position="6"/>
        <end position="27"/>
    </location>
</feature>
<gene>
    <name evidence="2" type="ORF">FYJ64_01185</name>
</gene>
<keyword evidence="1" id="KW-0812">Transmembrane</keyword>
<keyword evidence="1" id="KW-1133">Transmembrane helix</keyword>
<accession>A0A6L5Y2C8</accession>
<dbReference type="GeneID" id="303113926"/>
<proteinExistence type="predicted"/>
<dbReference type="RefSeq" id="WP_154573421.1">
    <property type="nucleotide sequence ID" value="NZ_VUMZ01000001.1"/>
</dbReference>
<protein>
    <submittedName>
        <fullName evidence="2">Uncharacterized protein</fullName>
    </submittedName>
</protein>
<dbReference type="AlphaFoldDB" id="A0A6L5Y2C8"/>
<evidence type="ECO:0000313" key="2">
    <source>
        <dbReference type="EMBL" id="MST50944.1"/>
    </source>
</evidence>
<evidence type="ECO:0000256" key="1">
    <source>
        <dbReference type="SAM" id="Phobius"/>
    </source>
</evidence>
<keyword evidence="3" id="KW-1185">Reference proteome</keyword>
<reference evidence="2 3" key="1">
    <citation type="submission" date="2019-08" db="EMBL/GenBank/DDBJ databases">
        <title>In-depth cultivation of the pig gut microbiome towards novel bacterial diversity and tailored functional studies.</title>
        <authorList>
            <person name="Wylensek D."/>
            <person name="Hitch T.C.A."/>
            <person name="Clavel T."/>
        </authorList>
    </citation>
    <scope>NUCLEOTIDE SEQUENCE [LARGE SCALE GENOMIC DNA]</scope>
    <source>
        <strain evidence="2 3">WCA-MUC-591-APC-3H</strain>
    </source>
</reference>
<dbReference type="Proteomes" id="UP000474676">
    <property type="component" value="Unassembled WGS sequence"/>
</dbReference>
<feature type="transmembrane region" description="Helical" evidence="1">
    <location>
        <begin position="39"/>
        <end position="60"/>
    </location>
</feature>
<evidence type="ECO:0000313" key="3">
    <source>
        <dbReference type="Proteomes" id="UP000474676"/>
    </source>
</evidence>
<name>A0A6L5Y2C8_9FIRM</name>
<sequence length="156" mass="17403">MFFTILVSLVILLCGLIVPIIIAVLVCQDARKRQGCTPWLWALIAVFTPGFIGVVIYLLVRHDYPLKPEYVGRRYEQQYDRAPGEGYGTSGEGYAPNGENRYREEYDNLAVPTGLPTWAKVVIVVALVLAAIFFLTLALGILQYIPDGKAITEIRI</sequence>
<organism evidence="2 3">
    <name type="scientific">Hornefia butyriciproducens</name>
    <dbReference type="NCBI Taxonomy" id="2652293"/>
    <lineage>
        <taxon>Bacteria</taxon>
        <taxon>Bacillati</taxon>
        <taxon>Bacillota</taxon>
        <taxon>Clostridia</taxon>
        <taxon>Peptostreptococcales</taxon>
        <taxon>Anaerovoracaceae</taxon>
        <taxon>Hornefia</taxon>
    </lineage>
</organism>
<dbReference type="EMBL" id="VUMZ01000001">
    <property type="protein sequence ID" value="MST50944.1"/>
    <property type="molecule type" value="Genomic_DNA"/>
</dbReference>
<comment type="caution">
    <text evidence="2">The sequence shown here is derived from an EMBL/GenBank/DDBJ whole genome shotgun (WGS) entry which is preliminary data.</text>
</comment>
<feature type="transmembrane region" description="Helical" evidence="1">
    <location>
        <begin position="121"/>
        <end position="145"/>
    </location>
</feature>
<keyword evidence="1" id="KW-0472">Membrane</keyword>